<evidence type="ECO:0000313" key="2">
    <source>
        <dbReference type="Proteomes" id="UP000663992"/>
    </source>
</evidence>
<reference evidence="1 2" key="1">
    <citation type="submission" date="2021-03" db="EMBL/GenBank/DDBJ databases">
        <title>novel species isolated from a fishpond in China.</title>
        <authorList>
            <person name="Lu H."/>
            <person name="Cai Z."/>
        </authorList>
    </citation>
    <scope>NUCLEOTIDE SEQUENCE [LARGE SCALE GENOMIC DNA]</scope>
    <source>
        <strain evidence="1 2">Y57</strain>
    </source>
</reference>
<dbReference type="RefSeq" id="WP_206596164.1">
    <property type="nucleotide sequence ID" value="NZ_JAFKCS010000036.1"/>
</dbReference>
<accession>A0ABS3CYL9</accession>
<comment type="caution">
    <text evidence="1">The sequence shown here is derived from an EMBL/GenBank/DDBJ whole genome shotgun (WGS) entry which is preliminary data.</text>
</comment>
<dbReference type="Proteomes" id="UP000663992">
    <property type="component" value="Unassembled WGS sequence"/>
</dbReference>
<proteinExistence type="predicted"/>
<name>A0ABS3CYL9_9ALTE</name>
<protein>
    <submittedName>
        <fullName evidence="1">Uncharacterized protein</fullName>
    </submittedName>
</protein>
<gene>
    <name evidence="1" type="ORF">J0A65_20290</name>
</gene>
<sequence length="77" mass="8676">MTKPTSIYEQCAKVAIDKLAFSRFPMGELDPVIGFIAAGFPGYYDAERRDSLIELARHCAGKQRQRQLDAQRIGRMA</sequence>
<dbReference type="EMBL" id="JAFKCS010000036">
    <property type="protein sequence ID" value="MBN7822216.1"/>
    <property type="molecule type" value="Genomic_DNA"/>
</dbReference>
<keyword evidence="2" id="KW-1185">Reference proteome</keyword>
<evidence type="ECO:0000313" key="1">
    <source>
        <dbReference type="EMBL" id="MBN7822216.1"/>
    </source>
</evidence>
<organism evidence="1 2">
    <name type="scientific">Bowmanella yangjiangensis</name>
    <dbReference type="NCBI Taxonomy" id="2811230"/>
    <lineage>
        <taxon>Bacteria</taxon>
        <taxon>Pseudomonadati</taxon>
        <taxon>Pseudomonadota</taxon>
        <taxon>Gammaproteobacteria</taxon>
        <taxon>Alteromonadales</taxon>
        <taxon>Alteromonadaceae</taxon>
        <taxon>Bowmanella</taxon>
    </lineage>
</organism>